<evidence type="ECO:0000313" key="4">
    <source>
        <dbReference type="Proteomes" id="UP000095281"/>
    </source>
</evidence>
<name>A0A1I8BQP9_MELHA</name>
<dbReference type="InterPro" id="IPR004143">
    <property type="entry name" value="BPL_LPL_catalytic"/>
</dbReference>
<feature type="domain" description="BPL/LPL catalytic" evidence="3">
    <location>
        <begin position="114"/>
        <end position="286"/>
    </location>
</feature>
<keyword evidence="4" id="KW-1185">Reference proteome</keyword>
<evidence type="ECO:0000259" key="3">
    <source>
        <dbReference type="PROSITE" id="PS51733"/>
    </source>
</evidence>
<dbReference type="OMA" id="MECDASC"/>
<dbReference type="GO" id="GO:0005737">
    <property type="term" value="C:cytoplasm"/>
    <property type="evidence" value="ECO:0007669"/>
    <property type="project" value="TreeGrafter"/>
</dbReference>
<evidence type="ECO:0000256" key="1">
    <source>
        <dbReference type="ARBA" id="ARBA00009934"/>
    </source>
</evidence>
<reference evidence="5" key="1">
    <citation type="submission" date="2016-11" db="UniProtKB">
        <authorList>
            <consortium name="WormBaseParasite"/>
        </authorList>
    </citation>
    <scope>IDENTIFICATION</scope>
</reference>
<proteinExistence type="inferred from homology"/>
<comment type="similarity">
    <text evidence="1">Belongs to the biotin--protein ligase family.</text>
</comment>
<protein>
    <submittedName>
        <fullName evidence="5">BPL/LPL catalytic domain-containing protein</fullName>
    </submittedName>
</protein>
<dbReference type="InterPro" id="IPR004408">
    <property type="entry name" value="Biotin_CoA_COase_ligase"/>
</dbReference>
<organism evidence="4 5">
    <name type="scientific">Meloidogyne hapla</name>
    <name type="common">Root-knot nematode worm</name>
    <dbReference type="NCBI Taxonomy" id="6305"/>
    <lineage>
        <taxon>Eukaryota</taxon>
        <taxon>Metazoa</taxon>
        <taxon>Ecdysozoa</taxon>
        <taxon>Nematoda</taxon>
        <taxon>Chromadorea</taxon>
        <taxon>Rhabditida</taxon>
        <taxon>Tylenchina</taxon>
        <taxon>Tylenchomorpha</taxon>
        <taxon>Tylenchoidea</taxon>
        <taxon>Meloidogynidae</taxon>
        <taxon>Meloidogyninae</taxon>
        <taxon>Meloidogyne</taxon>
    </lineage>
</organism>
<dbReference type="PANTHER" id="PTHR12835">
    <property type="entry name" value="BIOTIN PROTEIN LIGASE"/>
    <property type="match status" value="1"/>
</dbReference>
<sequence>MYFKSGVQEFISNISINRFHKIKRIFKRLGMDNNDKIKNNSTLPKFTVGYMFANPDIAISSIKLMDFGKEFGTNPKLIFQPSTLIDKIWEQQVKENLLPIEIRRQKEGIPKTSPCNFEINRFYERLETKVFGRFIIFVPVCASTMNISDRRSGNEWISPIGAALFTINLIVPFDSSISKSLVLIQHLTAVSICKAISEFIPNFPIRIKWPNDLYYKREFKLGGILVSSSQSENGYNCSIGVGLNIANSKPTICINDLINKEMDKLETEDVIATILNKFEDQLETLKSKGCTDLIRDYEKFWLHTNENVSISLASNSGIEEKVTIKGIDENGYLLVLKESGEYESVMDNGL</sequence>
<accession>A0A1I8BQP9</accession>
<dbReference type="NCBIfam" id="TIGR00121">
    <property type="entry name" value="birA_ligase"/>
    <property type="match status" value="1"/>
</dbReference>
<dbReference type="Pfam" id="PF03099">
    <property type="entry name" value="BPL_LplA_LipB"/>
    <property type="match status" value="1"/>
</dbReference>
<dbReference type="SUPFAM" id="SSF55681">
    <property type="entry name" value="Class II aaRS and biotin synthetases"/>
    <property type="match status" value="1"/>
</dbReference>
<dbReference type="PROSITE" id="PS51733">
    <property type="entry name" value="BPL_LPL_CATALYTIC"/>
    <property type="match status" value="1"/>
</dbReference>
<keyword evidence="2" id="KW-0436">Ligase</keyword>
<dbReference type="Gene3D" id="3.30.930.10">
    <property type="entry name" value="Bira Bifunctional Protein, Domain 2"/>
    <property type="match status" value="1"/>
</dbReference>
<dbReference type="AlphaFoldDB" id="A0A1I8BQP9"/>
<evidence type="ECO:0000313" key="5">
    <source>
        <dbReference type="WBParaSite" id="MhA1_Contig438.frz3.gene7"/>
    </source>
</evidence>
<dbReference type="Proteomes" id="UP000095281">
    <property type="component" value="Unplaced"/>
</dbReference>
<dbReference type="InterPro" id="IPR045864">
    <property type="entry name" value="aa-tRNA-synth_II/BPL/LPL"/>
</dbReference>
<dbReference type="GO" id="GO:0004077">
    <property type="term" value="F:biotin--[biotin carboxyl-carrier protein] ligase activity"/>
    <property type="evidence" value="ECO:0007669"/>
    <property type="project" value="InterPro"/>
</dbReference>
<dbReference type="WBParaSite" id="MhA1_Contig438.frz3.gene7">
    <property type="protein sequence ID" value="MhA1_Contig438.frz3.gene7"/>
    <property type="gene ID" value="MhA1_Contig438.frz3.gene7"/>
</dbReference>
<dbReference type="PANTHER" id="PTHR12835:SF5">
    <property type="entry name" value="BIOTIN--PROTEIN LIGASE"/>
    <property type="match status" value="1"/>
</dbReference>
<evidence type="ECO:0000256" key="2">
    <source>
        <dbReference type="ARBA" id="ARBA00022598"/>
    </source>
</evidence>